<keyword evidence="10" id="KW-1185">Reference proteome</keyword>
<accession>A0ABT8X1T0</accession>
<keyword evidence="4" id="KW-0378">Hydrolase</keyword>
<evidence type="ECO:0000256" key="6">
    <source>
        <dbReference type="ARBA" id="ARBA00023049"/>
    </source>
</evidence>
<comment type="cofactor">
    <cofactor evidence="1">
        <name>Zn(2+)</name>
        <dbReference type="ChEBI" id="CHEBI:29105"/>
    </cofactor>
</comment>
<evidence type="ECO:0000256" key="2">
    <source>
        <dbReference type="ARBA" id="ARBA00005988"/>
    </source>
</evidence>
<dbReference type="PANTHER" id="PTHR11705:SF143">
    <property type="entry name" value="SLL0236 PROTEIN"/>
    <property type="match status" value="1"/>
</dbReference>
<gene>
    <name evidence="9" type="ORF">Q4Q39_10905</name>
</gene>
<evidence type="ECO:0000313" key="9">
    <source>
        <dbReference type="EMBL" id="MDO5987911.1"/>
    </source>
</evidence>
<dbReference type="Pfam" id="PF00246">
    <property type="entry name" value="Peptidase_M14"/>
    <property type="match status" value="1"/>
</dbReference>
<keyword evidence="6" id="KW-0482">Metalloprotease</keyword>
<organism evidence="9 10">
    <name type="scientific">Flavivirga amylovorans</name>
    <dbReference type="NCBI Taxonomy" id="870486"/>
    <lineage>
        <taxon>Bacteria</taxon>
        <taxon>Pseudomonadati</taxon>
        <taxon>Bacteroidota</taxon>
        <taxon>Flavobacteriia</taxon>
        <taxon>Flavobacteriales</taxon>
        <taxon>Flavobacteriaceae</taxon>
        <taxon>Flavivirga</taxon>
    </lineage>
</organism>
<keyword evidence="3" id="KW-0645">Protease</keyword>
<evidence type="ECO:0000256" key="4">
    <source>
        <dbReference type="ARBA" id="ARBA00022801"/>
    </source>
</evidence>
<dbReference type="InterPro" id="IPR000834">
    <property type="entry name" value="Peptidase_M14"/>
</dbReference>
<comment type="caution">
    <text evidence="9">The sequence shown here is derived from an EMBL/GenBank/DDBJ whole genome shotgun (WGS) entry which is preliminary data.</text>
</comment>
<evidence type="ECO:0000256" key="7">
    <source>
        <dbReference type="PROSITE-ProRule" id="PRU01379"/>
    </source>
</evidence>
<evidence type="ECO:0000259" key="8">
    <source>
        <dbReference type="PROSITE" id="PS52035"/>
    </source>
</evidence>
<name>A0ABT8X1T0_9FLAO</name>
<dbReference type="PANTHER" id="PTHR11705">
    <property type="entry name" value="PROTEASE FAMILY M14 CARBOXYPEPTIDASE A,B"/>
    <property type="match status" value="1"/>
</dbReference>
<dbReference type="PROSITE" id="PS52035">
    <property type="entry name" value="PEPTIDASE_M14"/>
    <property type="match status" value="1"/>
</dbReference>
<comment type="caution">
    <text evidence="7">Lacks conserved residue(s) required for the propagation of feature annotation.</text>
</comment>
<feature type="domain" description="Peptidase M14" evidence="8">
    <location>
        <begin position="14"/>
        <end position="323"/>
    </location>
</feature>
<evidence type="ECO:0000313" key="10">
    <source>
        <dbReference type="Proteomes" id="UP001176891"/>
    </source>
</evidence>
<evidence type="ECO:0000256" key="1">
    <source>
        <dbReference type="ARBA" id="ARBA00001947"/>
    </source>
</evidence>
<protein>
    <submittedName>
        <fullName evidence="9">M14 family metallopeptidase</fullName>
    </submittedName>
</protein>
<dbReference type="CDD" id="cd06239">
    <property type="entry name" value="M14-like"/>
    <property type="match status" value="1"/>
</dbReference>
<dbReference type="Gene3D" id="3.40.630.10">
    <property type="entry name" value="Zn peptidases"/>
    <property type="match status" value="1"/>
</dbReference>
<sequence length="385" mass="43938">MQVEEIKSLFLKHKETSLSHRYITNKHIEPLLNNLREHVIIDVIGKSVLNNPIYGLKVGKGKKRILLWSQMHGNESTTTKALFDLLNTFFGKHNGLKSVLEACTLYIIPILNPDGAAAYTRINANKVDLNRDAQNLSQPESNVLRKVFESFKPHFCYNLHGQRTIFSAGNVNKSATVSFLAPAQDKACTITPNRKRAMEVIAVMNNALQEVIPNQIGVYDDAFNINCVGDTFQNENIPTILFEAGHYENDYEREVTREFIYISYISSLNYIANSTVKGDNYRPYLKIPENEKRFFDIIIRHAKVPGDSGEEINDIAIQYQEKLIDNKIEFIPKIEKIENLDAFHGHKEINANGFEVLDNNNQLVKINYENVFVIINNEKIALIPK</sequence>
<dbReference type="EMBL" id="JAUOEM010000003">
    <property type="protein sequence ID" value="MDO5987911.1"/>
    <property type="molecule type" value="Genomic_DNA"/>
</dbReference>
<evidence type="ECO:0000256" key="3">
    <source>
        <dbReference type="ARBA" id="ARBA00022670"/>
    </source>
</evidence>
<comment type="similarity">
    <text evidence="2 7">Belongs to the peptidase M14 family.</text>
</comment>
<dbReference type="Proteomes" id="UP001176891">
    <property type="component" value="Unassembled WGS sequence"/>
</dbReference>
<dbReference type="RefSeq" id="WP_303282502.1">
    <property type="nucleotide sequence ID" value="NZ_BAABCZ010000011.1"/>
</dbReference>
<proteinExistence type="inferred from homology"/>
<keyword evidence="5" id="KW-0862">Zinc</keyword>
<evidence type="ECO:0000256" key="5">
    <source>
        <dbReference type="ARBA" id="ARBA00022833"/>
    </source>
</evidence>
<reference evidence="9" key="1">
    <citation type="submission" date="2023-07" db="EMBL/GenBank/DDBJ databases">
        <title>Two novel species in the genus Flavivirga.</title>
        <authorList>
            <person name="Kwon K."/>
        </authorList>
    </citation>
    <scope>NUCLEOTIDE SEQUENCE</scope>
    <source>
        <strain evidence="9">KACC 14157</strain>
    </source>
</reference>
<dbReference type="SUPFAM" id="SSF53187">
    <property type="entry name" value="Zn-dependent exopeptidases"/>
    <property type="match status" value="1"/>
</dbReference>